<gene>
    <name evidence="3" type="ORF">SAMN02745975_00081</name>
</gene>
<evidence type="ECO:0000256" key="1">
    <source>
        <dbReference type="SAM" id="Phobius"/>
    </source>
</evidence>
<feature type="transmembrane region" description="Helical" evidence="1">
    <location>
        <begin position="694"/>
        <end position="714"/>
    </location>
</feature>
<dbReference type="AlphaFoldDB" id="A0A1M6BW82"/>
<accession>A0A1M6BW82</accession>
<dbReference type="EMBL" id="FQZV01000003">
    <property type="protein sequence ID" value="SHI53010.1"/>
    <property type="molecule type" value="Genomic_DNA"/>
</dbReference>
<keyword evidence="1" id="KW-1133">Transmembrane helix</keyword>
<feature type="transmembrane region" description="Helical" evidence="1">
    <location>
        <begin position="459"/>
        <end position="476"/>
    </location>
</feature>
<feature type="transmembrane region" description="Helical" evidence="1">
    <location>
        <begin position="667"/>
        <end position="688"/>
    </location>
</feature>
<dbReference type="Proteomes" id="UP000184536">
    <property type="component" value="Unassembled WGS sequence"/>
</dbReference>
<dbReference type="InterPro" id="IPR017850">
    <property type="entry name" value="Alkaline_phosphatase_core_sf"/>
</dbReference>
<dbReference type="SUPFAM" id="SSF53649">
    <property type="entry name" value="Alkaline phosphatase-like"/>
    <property type="match status" value="1"/>
</dbReference>
<sequence>MYNKLNKTICMVVLLLLLSGMSSYSEPAIDKRVVVVAINEVNFQDLEKLPTIKKLIDQGSIGLMNNRTSTRANIFKAYTTLGSGVRAEASSDSIHFVNINEDNREIYLRRMGTDPGAEGIVNQDMAKLQRLNTAGEYGAVAGALGQALHEKKIKTAAIGNSDISDASVRLAPLIAMDELGFVDYGDVSQGTLIKDDLYPFGLKNNYQRMLEAFIEAYEKAGLTVIDIGDIYRLERYRDNMTDQAYMNHRVKTLRELDAYMVQLLEHIDFSNTRLYVVTPYPSASNIKAGDRLTPILAVGDGIRPGILTSNTTRREGVVGNVDLAPSIVEYLGVQSESMTGRPLAYLERAGNLEWLMNINQDIIATSEFRYPVLTTFAIFEILISISALILILLKDRLNSKWVSGFMNLLLSTMTVPFVLLILSLFAKRNLFLVFTWMIVITVLITYGAKKISRHRLDPLLILSALTTIGLLLDIATHGRLIKTSLLGYDPIIGARYYGIGNEYMGVLIGSTLVFATAIIDRFKTSRYLTLLIFVCTTVIVGFPGLGANVGGTITAVAAFVFSSLRLFNVRIRLKQILIIGFSTVFVVAVMAFIDINVLGAKSHLAGAIQQIFSEGPGTIFLIANRKLAMNLRLIRVTIWSKVLISTILILAVLFYRPVGAINRLFKAYPNLSIGWAGIVTACVVGFLVNDSGVVASATGIIFLAMSMLFLTFYIPKENHTDV</sequence>
<feature type="chain" id="PRO_5039696607" evidence="2">
    <location>
        <begin position="26"/>
        <end position="722"/>
    </location>
</feature>
<keyword evidence="1" id="KW-0472">Membrane</keyword>
<evidence type="ECO:0000313" key="3">
    <source>
        <dbReference type="EMBL" id="SHI53010.1"/>
    </source>
</evidence>
<keyword evidence="4" id="KW-1185">Reference proteome</keyword>
<feature type="transmembrane region" description="Helical" evidence="1">
    <location>
        <begin position="551"/>
        <end position="569"/>
    </location>
</feature>
<evidence type="ECO:0000313" key="4">
    <source>
        <dbReference type="Proteomes" id="UP000184536"/>
    </source>
</evidence>
<feature type="transmembrane region" description="Helical" evidence="1">
    <location>
        <begin position="527"/>
        <end position="545"/>
    </location>
</feature>
<reference evidence="4" key="1">
    <citation type="submission" date="2016-11" db="EMBL/GenBank/DDBJ databases">
        <authorList>
            <person name="Varghese N."/>
            <person name="Submissions S."/>
        </authorList>
    </citation>
    <scope>NUCLEOTIDE SEQUENCE [LARGE SCALE GENOMIC DNA]</scope>
    <source>
        <strain evidence="4">DSM 17957</strain>
    </source>
</reference>
<feature type="transmembrane region" description="Helical" evidence="1">
    <location>
        <begin position="370"/>
        <end position="393"/>
    </location>
</feature>
<feature type="transmembrane region" description="Helical" evidence="1">
    <location>
        <begin position="636"/>
        <end position="655"/>
    </location>
</feature>
<feature type="transmembrane region" description="Helical" evidence="1">
    <location>
        <begin position="576"/>
        <end position="593"/>
    </location>
</feature>
<dbReference type="STRING" id="1121919.SAMN02745975_00081"/>
<keyword evidence="2" id="KW-0732">Signal</keyword>
<dbReference type="RefSeq" id="WP_110939398.1">
    <property type="nucleotide sequence ID" value="NZ_FQZV01000003.1"/>
</dbReference>
<name>A0A1M6BW82_9FIRM</name>
<organism evidence="3 4">
    <name type="scientific">Geosporobacter subterraneus DSM 17957</name>
    <dbReference type="NCBI Taxonomy" id="1121919"/>
    <lineage>
        <taxon>Bacteria</taxon>
        <taxon>Bacillati</taxon>
        <taxon>Bacillota</taxon>
        <taxon>Clostridia</taxon>
        <taxon>Peptostreptococcales</taxon>
        <taxon>Thermotaleaceae</taxon>
        <taxon>Geosporobacter</taxon>
    </lineage>
</organism>
<dbReference type="OrthoDB" id="3199331at2"/>
<feature type="transmembrane region" description="Helical" evidence="1">
    <location>
        <begin position="496"/>
        <end position="515"/>
    </location>
</feature>
<keyword evidence="1" id="KW-0812">Transmembrane</keyword>
<evidence type="ECO:0000256" key="2">
    <source>
        <dbReference type="SAM" id="SignalP"/>
    </source>
</evidence>
<feature type="transmembrane region" description="Helical" evidence="1">
    <location>
        <begin position="430"/>
        <end position="447"/>
    </location>
</feature>
<feature type="signal peptide" evidence="2">
    <location>
        <begin position="1"/>
        <end position="25"/>
    </location>
</feature>
<feature type="transmembrane region" description="Helical" evidence="1">
    <location>
        <begin position="405"/>
        <end position="424"/>
    </location>
</feature>
<protein>
    <submittedName>
        <fullName evidence="3">Uncharacterized protein</fullName>
    </submittedName>
</protein>
<proteinExistence type="predicted"/>